<evidence type="ECO:0000313" key="2">
    <source>
        <dbReference type="Proteomes" id="UP000748752"/>
    </source>
</evidence>
<gene>
    <name evidence="1" type="ORF">CKO31_02440</name>
</gene>
<proteinExistence type="predicted"/>
<name>A0ABS1CCM2_9GAMM</name>
<reference evidence="1 2" key="1">
    <citation type="journal article" date="2020" name="Microorganisms">
        <title>Osmotic Adaptation and Compatible Solute Biosynthesis of Phototrophic Bacteria as Revealed from Genome Analyses.</title>
        <authorList>
            <person name="Imhoff J.F."/>
            <person name="Rahn T."/>
            <person name="Kunzel S."/>
            <person name="Keller A."/>
            <person name="Neulinger S.C."/>
        </authorList>
    </citation>
    <scope>NUCLEOTIDE SEQUENCE [LARGE SCALE GENOMIC DNA]</scope>
    <source>
        <strain evidence="1 2">DSM 6210</strain>
    </source>
</reference>
<comment type="caution">
    <text evidence="1">The sequence shown here is derived from an EMBL/GenBank/DDBJ whole genome shotgun (WGS) entry which is preliminary data.</text>
</comment>
<sequence>MYFEIQGTIEDIEPIAIGSSIRDLSRLKKQFGPGRWRKLKGTTNVKLGNGHVRRAEVHWYEAHGIGKRKMKIKRFLD</sequence>
<accession>A0ABS1CCM2</accession>
<dbReference type="EMBL" id="NRRV01000003">
    <property type="protein sequence ID" value="MBK1629614.1"/>
    <property type="molecule type" value="Genomic_DNA"/>
</dbReference>
<dbReference type="RefSeq" id="WP_200233729.1">
    <property type="nucleotide sequence ID" value="NZ_NRRV01000003.1"/>
</dbReference>
<keyword evidence="2" id="KW-1185">Reference proteome</keyword>
<evidence type="ECO:0000313" key="1">
    <source>
        <dbReference type="EMBL" id="MBK1629614.1"/>
    </source>
</evidence>
<protein>
    <submittedName>
        <fullName evidence="1">Uncharacterized protein</fullName>
    </submittedName>
</protein>
<organism evidence="1 2">
    <name type="scientific">Thiohalocapsa halophila</name>
    <dbReference type="NCBI Taxonomy" id="69359"/>
    <lineage>
        <taxon>Bacteria</taxon>
        <taxon>Pseudomonadati</taxon>
        <taxon>Pseudomonadota</taxon>
        <taxon>Gammaproteobacteria</taxon>
        <taxon>Chromatiales</taxon>
        <taxon>Chromatiaceae</taxon>
        <taxon>Thiohalocapsa</taxon>
    </lineage>
</organism>
<dbReference type="Proteomes" id="UP000748752">
    <property type="component" value="Unassembled WGS sequence"/>
</dbReference>